<dbReference type="Pfam" id="PF13229">
    <property type="entry name" value="Beta_helix"/>
    <property type="match status" value="1"/>
</dbReference>
<dbReference type="InterPro" id="IPR022441">
    <property type="entry name" value="Para_beta_helix_rpt-2"/>
</dbReference>
<dbReference type="SMART" id="SM00710">
    <property type="entry name" value="PbH1"/>
    <property type="match status" value="5"/>
</dbReference>
<dbReference type="InterPro" id="IPR011050">
    <property type="entry name" value="Pectin_lyase_fold/virulence"/>
</dbReference>
<sequence>KLTGQVAFLNNGSVQGCYTGVEVTGDGYHQVQNIQASGNINGFLIVSSNNSLTDNTSNYNGNGFSFDPVSGTQNTSLTNNTGSNNGSSGFDVRGSNHTFTKNTADYNLSTGFDVLGSDHTFHKNTVNYNTFDGFHVTGENHTFTKNTVNDNFADGFEVSGDNHTLIKNIADGNGQSGIEVRGSLHTFSKNTANNNIEFGIDVKNGATDNTLEKNKAFGSGFEDLVDMGGEGTRVIATEQEIILFSTREVWRGRRIGGEFVFQYSPITRKVGAPFARAVLNTTQGIFWLGSDFNIWRYLGGQISPIANDIQRTLRDTAQNLDTAFFSYNEELQHLTLYYATTPTALPDRAFTRHIKDGAWTPQQIPFTVSQALAFNVPSSATTWGGLIGDL</sequence>
<accession>A0A0F8YM12</accession>
<reference evidence="3" key="1">
    <citation type="journal article" date="2015" name="Nature">
        <title>Complex archaea that bridge the gap between prokaryotes and eukaryotes.</title>
        <authorList>
            <person name="Spang A."/>
            <person name="Saw J.H."/>
            <person name="Jorgensen S.L."/>
            <person name="Zaremba-Niedzwiedzka K."/>
            <person name="Martijn J."/>
            <person name="Lind A.E."/>
            <person name="van Eijk R."/>
            <person name="Schleper C."/>
            <person name="Guy L."/>
            <person name="Ettema T.J."/>
        </authorList>
    </citation>
    <scope>NUCLEOTIDE SEQUENCE</scope>
</reference>
<proteinExistence type="predicted"/>
<feature type="region of interest" description="Disordered" evidence="1">
    <location>
        <begin position="70"/>
        <end position="89"/>
    </location>
</feature>
<gene>
    <name evidence="3" type="ORF">LCGC14_2880330</name>
</gene>
<name>A0A0F8YM12_9ZZZZ</name>
<dbReference type="NCBIfam" id="TIGR03804">
    <property type="entry name" value="para_beta_helix"/>
    <property type="match status" value="1"/>
</dbReference>
<dbReference type="InterPro" id="IPR006626">
    <property type="entry name" value="PbH1"/>
</dbReference>
<dbReference type="InterPro" id="IPR012334">
    <property type="entry name" value="Pectin_lyas_fold"/>
</dbReference>
<dbReference type="Gene3D" id="2.160.20.10">
    <property type="entry name" value="Single-stranded right-handed beta-helix, Pectin lyase-like"/>
    <property type="match status" value="2"/>
</dbReference>
<dbReference type="SUPFAM" id="SSF51126">
    <property type="entry name" value="Pectin lyase-like"/>
    <property type="match status" value="2"/>
</dbReference>
<evidence type="ECO:0000259" key="2">
    <source>
        <dbReference type="Pfam" id="PF13229"/>
    </source>
</evidence>
<feature type="non-terminal residue" evidence="3">
    <location>
        <position position="390"/>
    </location>
</feature>
<evidence type="ECO:0000313" key="3">
    <source>
        <dbReference type="EMBL" id="KKK74780.1"/>
    </source>
</evidence>
<dbReference type="AlphaFoldDB" id="A0A0F8YM12"/>
<protein>
    <recommendedName>
        <fullName evidence="2">Right handed beta helix domain-containing protein</fullName>
    </recommendedName>
</protein>
<dbReference type="InterPro" id="IPR039448">
    <property type="entry name" value="Beta_helix"/>
</dbReference>
<feature type="domain" description="Right handed beta helix" evidence="2">
    <location>
        <begin position="89"/>
        <end position="220"/>
    </location>
</feature>
<comment type="caution">
    <text evidence="3">The sequence shown here is derived from an EMBL/GenBank/DDBJ whole genome shotgun (WGS) entry which is preliminary data.</text>
</comment>
<organism evidence="3">
    <name type="scientific">marine sediment metagenome</name>
    <dbReference type="NCBI Taxonomy" id="412755"/>
    <lineage>
        <taxon>unclassified sequences</taxon>
        <taxon>metagenomes</taxon>
        <taxon>ecological metagenomes</taxon>
    </lineage>
</organism>
<feature type="non-terminal residue" evidence="3">
    <location>
        <position position="1"/>
    </location>
</feature>
<evidence type="ECO:0000256" key="1">
    <source>
        <dbReference type="SAM" id="MobiDB-lite"/>
    </source>
</evidence>
<dbReference type="EMBL" id="LAZR01056157">
    <property type="protein sequence ID" value="KKK74780.1"/>
    <property type="molecule type" value="Genomic_DNA"/>
</dbReference>